<proteinExistence type="predicted"/>
<protein>
    <submittedName>
        <fullName evidence="2">Uncharacterized protein</fullName>
    </submittedName>
</protein>
<feature type="compositionally biased region" description="Basic and acidic residues" evidence="1">
    <location>
        <begin position="19"/>
        <end position="31"/>
    </location>
</feature>
<feature type="compositionally biased region" description="Basic and acidic residues" evidence="1">
    <location>
        <begin position="95"/>
        <end position="104"/>
    </location>
</feature>
<organism evidence="2 3">
    <name type="scientific">Cyclocybe aegerita</name>
    <name type="common">Black poplar mushroom</name>
    <name type="synonym">Agrocybe aegerita</name>
    <dbReference type="NCBI Taxonomy" id="1973307"/>
    <lineage>
        <taxon>Eukaryota</taxon>
        <taxon>Fungi</taxon>
        <taxon>Dikarya</taxon>
        <taxon>Basidiomycota</taxon>
        <taxon>Agaricomycotina</taxon>
        <taxon>Agaricomycetes</taxon>
        <taxon>Agaricomycetidae</taxon>
        <taxon>Agaricales</taxon>
        <taxon>Agaricineae</taxon>
        <taxon>Bolbitiaceae</taxon>
        <taxon>Cyclocybe</taxon>
    </lineage>
</organism>
<evidence type="ECO:0000313" key="3">
    <source>
        <dbReference type="Proteomes" id="UP000467700"/>
    </source>
</evidence>
<dbReference type="EMBL" id="CACVBS010000034">
    <property type="protein sequence ID" value="CAA7261701.1"/>
    <property type="molecule type" value="Genomic_DNA"/>
</dbReference>
<dbReference type="AlphaFoldDB" id="A0A8S0VY04"/>
<feature type="region of interest" description="Disordered" evidence="1">
    <location>
        <begin position="1"/>
        <end position="44"/>
    </location>
</feature>
<feature type="region of interest" description="Disordered" evidence="1">
    <location>
        <begin position="83"/>
        <end position="127"/>
    </location>
</feature>
<gene>
    <name evidence="2" type="ORF">AAE3_LOCUS4026</name>
</gene>
<evidence type="ECO:0000313" key="2">
    <source>
        <dbReference type="EMBL" id="CAA7261701.1"/>
    </source>
</evidence>
<keyword evidence="3" id="KW-1185">Reference proteome</keyword>
<sequence length="205" mass="23234">MSPPEREIHVLRTRAALADSERRRCKEERKWAVSQGNVARAQQMKWEVKRYTDLMNTFNQEADMKAFALEAANGKSRTRYWSTNAEEQKSMSPSSKEKSPKSSREQPVTVSNALQSNERVTTKRQPRPKIVHPTIILVPIRNILTDTSCRAAHKIRATMCKSGQADYLLIHGPDTTIPYGYSMEVYRPLDIGLIAQIPSSTMSGL</sequence>
<dbReference type="Proteomes" id="UP000467700">
    <property type="component" value="Unassembled WGS sequence"/>
</dbReference>
<dbReference type="OrthoDB" id="3246365at2759"/>
<accession>A0A8S0VY04</accession>
<reference evidence="2 3" key="1">
    <citation type="submission" date="2020-01" db="EMBL/GenBank/DDBJ databases">
        <authorList>
            <person name="Gupta K D."/>
        </authorList>
    </citation>
    <scope>NUCLEOTIDE SEQUENCE [LARGE SCALE GENOMIC DNA]</scope>
</reference>
<feature type="compositionally biased region" description="Basic and acidic residues" evidence="1">
    <location>
        <begin position="1"/>
        <end position="10"/>
    </location>
</feature>
<name>A0A8S0VY04_CYCAE</name>
<evidence type="ECO:0000256" key="1">
    <source>
        <dbReference type="SAM" id="MobiDB-lite"/>
    </source>
</evidence>
<feature type="compositionally biased region" description="Polar residues" evidence="1">
    <location>
        <begin position="108"/>
        <end position="119"/>
    </location>
</feature>
<comment type="caution">
    <text evidence="2">The sequence shown here is derived from an EMBL/GenBank/DDBJ whole genome shotgun (WGS) entry which is preliminary data.</text>
</comment>